<dbReference type="Pfam" id="PF13561">
    <property type="entry name" value="adh_short_C2"/>
    <property type="match status" value="1"/>
</dbReference>
<dbReference type="InterPro" id="IPR036291">
    <property type="entry name" value="NAD(P)-bd_dom_sf"/>
</dbReference>
<gene>
    <name evidence="2" type="ORF">BG454_07565</name>
</gene>
<evidence type="ECO:0000313" key="2">
    <source>
        <dbReference type="EMBL" id="ATX65700.1"/>
    </source>
</evidence>
<dbReference type="AlphaFoldDB" id="A0A2K8KHT4"/>
<dbReference type="Gene3D" id="3.40.50.720">
    <property type="entry name" value="NAD(P)-binding Rossmann-like Domain"/>
    <property type="match status" value="1"/>
</dbReference>
<dbReference type="GO" id="GO:0019290">
    <property type="term" value="P:siderophore biosynthetic process"/>
    <property type="evidence" value="ECO:0007669"/>
    <property type="project" value="InterPro"/>
</dbReference>
<evidence type="ECO:0008006" key="4">
    <source>
        <dbReference type="Google" id="ProtNLM"/>
    </source>
</evidence>
<accession>A0A2K8KHT4</accession>
<dbReference type="InterPro" id="IPR003560">
    <property type="entry name" value="DHB_DH"/>
</dbReference>
<evidence type="ECO:0000256" key="1">
    <source>
        <dbReference type="SAM" id="SignalP"/>
    </source>
</evidence>
<dbReference type="OrthoDB" id="9809287at2"/>
<dbReference type="InterPro" id="IPR002347">
    <property type="entry name" value="SDR_fam"/>
</dbReference>
<name>A0A2K8KHT4_9RHOB</name>
<feature type="signal peptide" evidence="1">
    <location>
        <begin position="1"/>
        <end position="26"/>
    </location>
</feature>
<keyword evidence="1" id="KW-0732">Signal</keyword>
<sequence>MTLPALLSGKRIAVLGSASGLGLALAAAAEATGAEVHGIDQSRNFEGLSAFYMADLSDADALRAAATALPEGLDGIALLPALPDGNPRDVLLQGLLAPRILVQELAPRLAQGASIVLRGAPMTHHWADTLPEIRAAMTLRHDAVDGFIPRWGLNLDPSRASQTVGWALSAWAMAQCWTWAAQGVRINTLTPATADGHLPPEISAATGESAPRGTEHAAHAALFLLSDLSKGMTGANLATDGGLTAQRLCRRDGL</sequence>
<dbReference type="PRINTS" id="PR01397">
    <property type="entry name" value="DHBDHDRGNASE"/>
</dbReference>
<feature type="chain" id="PRO_5014972435" description="Short-chain dehydrogenase" evidence="1">
    <location>
        <begin position="27"/>
        <end position="254"/>
    </location>
</feature>
<dbReference type="KEGG" id="rbg:BG454_07565"/>
<proteinExistence type="predicted"/>
<dbReference type="STRING" id="441209.GCA_001870665_01290"/>
<protein>
    <recommendedName>
        <fullName evidence="4">Short-chain dehydrogenase</fullName>
    </recommendedName>
</protein>
<keyword evidence="3" id="KW-1185">Reference proteome</keyword>
<dbReference type="Proteomes" id="UP000228948">
    <property type="component" value="Chromosome"/>
</dbReference>
<dbReference type="RefSeq" id="WP_071480254.1">
    <property type="nucleotide sequence ID" value="NZ_CP024899.1"/>
</dbReference>
<dbReference type="GO" id="GO:0008667">
    <property type="term" value="F:2,3-dihydro-2,3-dihydroxybenzoate dehydrogenase activity"/>
    <property type="evidence" value="ECO:0007669"/>
    <property type="project" value="InterPro"/>
</dbReference>
<dbReference type="SUPFAM" id="SSF51735">
    <property type="entry name" value="NAD(P)-binding Rossmann-fold domains"/>
    <property type="match status" value="1"/>
</dbReference>
<evidence type="ECO:0000313" key="3">
    <source>
        <dbReference type="Proteomes" id="UP000228948"/>
    </source>
</evidence>
<reference evidence="2 3" key="1">
    <citation type="submission" date="2017-11" db="EMBL/GenBank/DDBJ databases">
        <title>Revised Sequence and Annotation of the Rhodobaca barguzinensis strain alga05 Genome.</title>
        <authorList>
            <person name="Kopejtka K."/>
            <person name="Tomasch J.M."/>
            <person name="Bunk B."/>
            <person name="Koblizek M."/>
        </authorList>
    </citation>
    <scope>NUCLEOTIDE SEQUENCE [LARGE SCALE GENOMIC DNA]</scope>
    <source>
        <strain evidence="3">alga05</strain>
    </source>
</reference>
<dbReference type="EMBL" id="CP024899">
    <property type="protein sequence ID" value="ATX65700.1"/>
    <property type="molecule type" value="Genomic_DNA"/>
</dbReference>
<organism evidence="2 3">
    <name type="scientific">Roseinatronobacter bogoriensis subsp. barguzinensis</name>
    <dbReference type="NCBI Taxonomy" id="441209"/>
    <lineage>
        <taxon>Bacteria</taxon>
        <taxon>Pseudomonadati</taxon>
        <taxon>Pseudomonadota</taxon>
        <taxon>Alphaproteobacteria</taxon>
        <taxon>Rhodobacterales</taxon>
        <taxon>Paracoccaceae</taxon>
        <taxon>Roseinatronobacter</taxon>
    </lineage>
</organism>